<proteinExistence type="predicted"/>
<feature type="signal peptide" evidence="1">
    <location>
        <begin position="1"/>
        <end position="19"/>
    </location>
</feature>
<reference evidence="2 3" key="1">
    <citation type="journal article" date="2015" name="Genome Biol.">
        <title>Comparative genomics of Steinernema reveals deeply conserved gene regulatory networks.</title>
        <authorList>
            <person name="Dillman A.R."/>
            <person name="Macchietto M."/>
            <person name="Porter C.F."/>
            <person name="Rogers A."/>
            <person name="Williams B."/>
            <person name="Antoshechkin I."/>
            <person name="Lee M.M."/>
            <person name="Goodwin Z."/>
            <person name="Lu X."/>
            <person name="Lewis E.E."/>
            <person name="Goodrich-Blair H."/>
            <person name="Stock S.P."/>
            <person name="Adams B.J."/>
            <person name="Sternberg P.W."/>
            <person name="Mortazavi A."/>
        </authorList>
    </citation>
    <scope>NUCLEOTIDE SEQUENCE [LARGE SCALE GENOMIC DNA]</scope>
    <source>
        <strain evidence="2 3">ALL</strain>
    </source>
</reference>
<organism evidence="2 3">
    <name type="scientific">Steinernema carpocapsae</name>
    <name type="common">Entomopathogenic nematode</name>
    <dbReference type="NCBI Taxonomy" id="34508"/>
    <lineage>
        <taxon>Eukaryota</taxon>
        <taxon>Metazoa</taxon>
        <taxon>Ecdysozoa</taxon>
        <taxon>Nematoda</taxon>
        <taxon>Chromadorea</taxon>
        <taxon>Rhabditida</taxon>
        <taxon>Tylenchina</taxon>
        <taxon>Panagrolaimomorpha</taxon>
        <taxon>Strongyloidoidea</taxon>
        <taxon>Steinernematidae</taxon>
        <taxon>Steinernema</taxon>
    </lineage>
</organism>
<gene>
    <name evidence="2" type="ORF">L596_004637</name>
</gene>
<evidence type="ECO:0008006" key="4">
    <source>
        <dbReference type="Google" id="ProtNLM"/>
    </source>
</evidence>
<name>A0A4U8UXX7_STECR</name>
<evidence type="ECO:0000313" key="2">
    <source>
        <dbReference type="EMBL" id="TMS37775.1"/>
    </source>
</evidence>
<accession>A0A4U8UXX7</accession>
<evidence type="ECO:0000256" key="1">
    <source>
        <dbReference type="SAM" id="SignalP"/>
    </source>
</evidence>
<reference evidence="2 3" key="2">
    <citation type="journal article" date="2019" name="G3 (Bethesda)">
        <title>Hybrid Assembly of the Genome of the Entomopathogenic Nematode Steinernema carpocapsae Identifies the X-Chromosome.</title>
        <authorList>
            <person name="Serra L."/>
            <person name="Macchietto M."/>
            <person name="Macias-Munoz A."/>
            <person name="McGill C.J."/>
            <person name="Rodriguez I.M."/>
            <person name="Rodriguez B."/>
            <person name="Murad R."/>
            <person name="Mortazavi A."/>
        </authorList>
    </citation>
    <scope>NUCLEOTIDE SEQUENCE [LARGE SCALE GENOMIC DNA]</scope>
    <source>
        <strain evidence="2 3">ALL</strain>
    </source>
</reference>
<keyword evidence="3" id="KW-1185">Reference proteome</keyword>
<comment type="caution">
    <text evidence="2">The sequence shown here is derived from an EMBL/GenBank/DDBJ whole genome shotgun (WGS) entry which is preliminary data.</text>
</comment>
<dbReference type="Proteomes" id="UP000298663">
    <property type="component" value="Chromosome X"/>
</dbReference>
<evidence type="ECO:0000313" key="3">
    <source>
        <dbReference type="Proteomes" id="UP000298663"/>
    </source>
</evidence>
<dbReference type="EMBL" id="CM016762">
    <property type="protein sequence ID" value="TMS37775.1"/>
    <property type="molecule type" value="Genomic_DNA"/>
</dbReference>
<keyword evidence="1" id="KW-0732">Signal</keyword>
<dbReference type="OrthoDB" id="2985014at2759"/>
<feature type="chain" id="PRO_5020695570" description="Secreted protein" evidence="1">
    <location>
        <begin position="20"/>
        <end position="77"/>
    </location>
</feature>
<sequence length="77" mass="8357">MRLLVAALLSCCFITISISSSNMAVALICMTSCPIHGYGGELEWESDQVCSTSLLISAAQPKYTHNQMTLSLLETEE</sequence>
<dbReference type="EMBL" id="AZBU02000001">
    <property type="protein sequence ID" value="TMS37775.1"/>
    <property type="molecule type" value="Genomic_DNA"/>
</dbReference>
<dbReference type="AlphaFoldDB" id="A0A4U8UXX7"/>
<protein>
    <recommendedName>
        <fullName evidence="4">Secreted protein</fullName>
    </recommendedName>
</protein>